<dbReference type="InterPro" id="IPR007372">
    <property type="entry name" value="Lipid/polyisoprenoid-bd_YceI"/>
</dbReference>
<organism evidence="9 10">
    <name type="scientific">Actibacterium pelagium</name>
    <dbReference type="NCBI Taxonomy" id="2029103"/>
    <lineage>
        <taxon>Bacteria</taxon>
        <taxon>Pseudomonadati</taxon>
        <taxon>Pseudomonadota</taxon>
        <taxon>Alphaproteobacteria</taxon>
        <taxon>Rhodobacterales</taxon>
        <taxon>Roseobacteraceae</taxon>
        <taxon>Actibacterium</taxon>
    </lineage>
</organism>
<dbReference type="SMART" id="SM00867">
    <property type="entry name" value="YceI"/>
    <property type="match status" value="1"/>
</dbReference>
<dbReference type="InterPro" id="IPR036761">
    <property type="entry name" value="TTHA0802/YceI-like_sf"/>
</dbReference>
<dbReference type="PANTHER" id="PTHR11961">
    <property type="entry name" value="CYTOCHROME C"/>
    <property type="match status" value="1"/>
</dbReference>
<keyword evidence="1" id="KW-0813">Transport</keyword>
<dbReference type="RefSeq" id="WP_158221879.1">
    <property type="nucleotide sequence ID" value="NZ_BMKN01000003.1"/>
</dbReference>
<feature type="chain" id="PRO_5037618232" description="Cytochrome c domain-containing protein" evidence="7">
    <location>
        <begin position="22"/>
        <end position="319"/>
    </location>
</feature>
<dbReference type="AlphaFoldDB" id="A0A917AM99"/>
<evidence type="ECO:0000256" key="2">
    <source>
        <dbReference type="ARBA" id="ARBA00022617"/>
    </source>
</evidence>
<keyword evidence="7" id="KW-0732">Signal</keyword>
<dbReference type="SUPFAM" id="SSF46626">
    <property type="entry name" value="Cytochrome c"/>
    <property type="match status" value="1"/>
</dbReference>
<dbReference type="PROSITE" id="PS51007">
    <property type="entry name" value="CYTC"/>
    <property type="match status" value="1"/>
</dbReference>
<name>A0A917AM99_9RHOB</name>
<evidence type="ECO:0000313" key="9">
    <source>
        <dbReference type="EMBL" id="GGE61066.1"/>
    </source>
</evidence>
<sequence>MLKPMALAAIGFFALCGSVQAQNWELDSSVSEVSFGSIKRDFAGEVHRFDSVSGSVSEDGNVEVNIDLTSVNTNVDLRNSRMIEYVFGSYTSAAIRTQIDMDRLGQLPVGGTEIFSIFGTLEFLGKEHNLQLDVVVARLSDLRVMVNTRNMIFLNAEDMGITDSLAKLADLAGLPQISGAVPVTLRFVFDGQGAVAAATQVQVASANAQEVRSSSTLAAQGNAQRGIKVYMKCFACHSVKEGRHGTGPSLHNVLGRPAGTQEGYQYSDALAGAGFPWTEDELANYLTNPAAYIPGTSMAFEGLYEQGDIQDLLAYLAAQ</sequence>
<dbReference type="SUPFAM" id="SSF101874">
    <property type="entry name" value="YceI-like"/>
    <property type="match status" value="1"/>
</dbReference>
<keyword evidence="2 6" id="KW-0349">Heme</keyword>
<evidence type="ECO:0000256" key="3">
    <source>
        <dbReference type="ARBA" id="ARBA00022723"/>
    </source>
</evidence>
<keyword evidence="4" id="KW-0249">Electron transport</keyword>
<dbReference type="GO" id="GO:0046872">
    <property type="term" value="F:metal ion binding"/>
    <property type="evidence" value="ECO:0007669"/>
    <property type="project" value="UniProtKB-KW"/>
</dbReference>
<feature type="signal peptide" evidence="7">
    <location>
        <begin position="1"/>
        <end position="21"/>
    </location>
</feature>
<evidence type="ECO:0000256" key="6">
    <source>
        <dbReference type="PROSITE-ProRule" id="PRU00433"/>
    </source>
</evidence>
<dbReference type="PRINTS" id="PR00604">
    <property type="entry name" value="CYTCHRMECIAB"/>
</dbReference>
<evidence type="ECO:0000256" key="4">
    <source>
        <dbReference type="ARBA" id="ARBA00022982"/>
    </source>
</evidence>
<accession>A0A917AM99</accession>
<evidence type="ECO:0000313" key="10">
    <source>
        <dbReference type="Proteomes" id="UP000606730"/>
    </source>
</evidence>
<evidence type="ECO:0000256" key="5">
    <source>
        <dbReference type="ARBA" id="ARBA00023004"/>
    </source>
</evidence>
<protein>
    <recommendedName>
        <fullName evidence="8">Cytochrome c domain-containing protein</fullName>
    </recommendedName>
</protein>
<dbReference type="InterPro" id="IPR002327">
    <property type="entry name" value="Cyt_c_1A/1B"/>
</dbReference>
<dbReference type="InterPro" id="IPR009056">
    <property type="entry name" value="Cyt_c-like_dom"/>
</dbReference>
<dbReference type="OrthoDB" id="5525824at2"/>
<dbReference type="Pfam" id="PF04264">
    <property type="entry name" value="YceI"/>
    <property type="match status" value="1"/>
</dbReference>
<dbReference type="Proteomes" id="UP000606730">
    <property type="component" value="Unassembled WGS sequence"/>
</dbReference>
<dbReference type="Gene3D" id="2.40.128.110">
    <property type="entry name" value="Lipid/polyisoprenoid-binding, YceI-like"/>
    <property type="match status" value="1"/>
</dbReference>
<dbReference type="GO" id="GO:0020037">
    <property type="term" value="F:heme binding"/>
    <property type="evidence" value="ECO:0007669"/>
    <property type="project" value="InterPro"/>
</dbReference>
<evidence type="ECO:0000259" key="8">
    <source>
        <dbReference type="PROSITE" id="PS51007"/>
    </source>
</evidence>
<reference evidence="9" key="1">
    <citation type="journal article" date="2014" name="Int. J. Syst. Evol. Microbiol.">
        <title>Complete genome sequence of Corynebacterium casei LMG S-19264T (=DSM 44701T), isolated from a smear-ripened cheese.</title>
        <authorList>
            <consortium name="US DOE Joint Genome Institute (JGI-PGF)"/>
            <person name="Walter F."/>
            <person name="Albersmeier A."/>
            <person name="Kalinowski J."/>
            <person name="Ruckert C."/>
        </authorList>
    </citation>
    <scope>NUCLEOTIDE SEQUENCE</scope>
    <source>
        <strain evidence="9">CGMCC 1.16012</strain>
    </source>
</reference>
<gene>
    <name evidence="9" type="ORF">GCM10011517_30790</name>
</gene>
<dbReference type="InterPro" id="IPR036909">
    <property type="entry name" value="Cyt_c-like_dom_sf"/>
</dbReference>
<dbReference type="GO" id="GO:0009055">
    <property type="term" value="F:electron transfer activity"/>
    <property type="evidence" value="ECO:0007669"/>
    <property type="project" value="InterPro"/>
</dbReference>
<reference evidence="9" key="2">
    <citation type="submission" date="2020-09" db="EMBL/GenBank/DDBJ databases">
        <authorList>
            <person name="Sun Q."/>
            <person name="Zhou Y."/>
        </authorList>
    </citation>
    <scope>NUCLEOTIDE SEQUENCE</scope>
    <source>
        <strain evidence="9">CGMCC 1.16012</strain>
    </source>
</reference>
<comment type="caution">
    <text evidence="9">The sequence shown here is derived from an EMBL/GenBank/DDBJ whole genome shotgun (WGS) entry which is preliminary data.</text>
</comment>
<feature type="domain" description="Cytochrome c" evidence="8">
    <location>
        <begin position="221"/>
        <end position="319"/>
    </location>
</feature>
<evidence type="ECO:0000256" key="7">
    <source>
        <dbReference type="SAM" id="SignalP"/>
    </source>
</evidence>
<evidence type="ECO:0000256" key="1">
    <source>
        <dbReference type="ARBA" id="ARBA00022448"/>
    </source>
</evidence>
<keyword evidence="3 6" id="KW-0479">Metal-binding</keyword>
<dbReference type="Gene3D" id="1.10.760.10">
    <property type="entry name" value="Cytochrome c-like domain"/>
    <property type="match status" value="1"/>
</dbReference>
<keyword evidence="10" id="KW-1185">Reference proteome</keyword>
<dbReference type="EMBL" id="BMKN01000003">
    <property type="protein sequence ID" value="GGE61066.1"/>
    <property type="molecule type" value="Genomic_DNA"/>
</dbReference>
<keyword evidence="5 6" id="KW-0408">Iron</keyword>
<proteinExistence type="predicted"/>
<dbReference type="Pfam" id="PF00034">
    <property type="entry name" value="Cytochrom_C"/>
    <property type="match status" value="1"/>
</dbReference>